<evidence type="ECO:0000313" key="1">
    <source>
        <dbReference type="Ensembl" id="ENSACAP00000039555.1"/>
    </source>
</evidence>
<proteinExistence type="predicted"/>
<sequence length="85" mass="9434">IGSLSLVLGQTRVLSPTLGIIPQIYKTQLPSFQQTFTTSEDACHRCGRNVRRECFWNMAIQPGKLTTTQTEVCLSVSFISSLAKE</sequence>
<reference evidence="1" key="2">
    <citation type="submission" date="2025-08" db="UniProtKB">
        <authorList>
            <consortium name="Ensembl"/>
        </authorList>
    </citation>
    <scope>IDENTIFICATION</scope>
</reference>
<protein>
    <submittedName>
        <fullName evidence="1">Uncharacterized protein</fullName>
    </submittedName>
</protein>
<dbReference type="Proteomes" id="UP000001646">
    <property type="component" value="Unplaced"/>
</dbReference>
<accession>A0A803TWG5</accession>
<dbReference type="Ensembl" id="ENSACAT00000042054.1">
    <property type="protein sequence ID" value="ENSACAP00000039555.1"/>
    <property type="gene ID" value="ENSACAG00000038658.1"/>
</dbReference>
<name>A0A803TWG5_ANOCA</name>
<dbReference type="AlphaFoldDB" id="A0A803TWG5"/>
<dbReference type="GeneTree" id="ENSGT01040000244511"/>
<reference evidence="1" key="3">
    <citation type="submission" date="2025-09" db="UniProtKB">
        <authorList>
            <consortium name="Ensembl"/>
        </authorList>
    </citation>
    <scope>IDENTIFICATION</scope>
</reference>
<dbReference type="InParanoid" id="A0A803TWG5"/>
<keyword evidence="2" id="KW-1185">Reference proteome</keyword>
<reference evidence="1" key="1">
    <citation type="submission" date="2009-12" db="EMBL/GenBank/DDBJ databases">
        <title>The Genome Sequence of Anolis carolinensis (Green Anole Lizard).</title>
        <authorList>
            <consortium name="The Genome Sequencing Platform"/>
            <person name="Di Palma F."/>
            <person name="Alfoldi J."/>
            <person name="Heiman D."/>
            <person name="Young S."/>
            <person name="Grabherr M."/>
            <person name="Johnson J."/>
            <person name="Lander E.S."/>
            <person name="Lindblad-Toh K."/>
        </authorList>
    </citation>
    <scope>NUCLEOTIDE SEQUENCE [LARGE SCALE GENOMIC DNA]</scope>
    <source>
        <strain evidence="1">JBL SC #1</strain>
    </source>
</reference>
<evidence type="ECO:0000313" key="2">
    <source>
        <dbReference type="Proteomes" id="UP000001646"/>
    </source>
</evidence>
<organism evidence="1 2">
    <name type="scientific">Anolis carolinensis</name>
    <name type="common">Green anole</name>
    <name type="synonym">American chameleon</name>
    <dbReference type="NCBI Taxonomy" id="28377"/>
    <lineage>
        <taxon>Eukaryota</taxon>
        <taxon>Metazoa</taxon>
        <taxon>Chordata</taxon>
        <taxon>Craniata</taxon>
        <taxon>Vertebrata</taxon>
        <taxon>Euteleostomi</taxon>
        <taxon>Lepidosauria</taxon>
        <taxon>Squamata</taxon>
        <taxon>Bifurcata</taxon>
        <taxon>Unidentata</taxon>
        <taxon>Episquamata</taxon>
        <taxon>Toxicofera</taxon>
        <taxon>Iguania</taxon>
        <taxon>Dactyloidae</taxon>
        <taxon>Anolis</taxon>
    </lineage>
</organism>